<evidence type="ECO:0000313" key="2">
    <source>
        <dbReference type="Proteomes" id="UP000052015"/>
    </source>
</evidence>
<gene>
    <name evidence="1" type="ORF">ABG79_02365</name>
</gene>
<organism evidence="1 2">
    <name type="scientific">Caloramator mitchellensis</name>
    <dbReference type="NCBI Taxonomy" id="908809"/>
    <lineage>
        <taxon>Bacteria</taxon>
        <taxon>Bacillati</taxon>
        <taxon>Bacillota</taxon>
        <taxon>Clostridia</taxon>
        <taxon>Eubacteriales</taxon>
        <taxon>Clostridiaceae</taxon>
        <taxon>Caloramator</taxon>
    </lineage>
</organism>
<dbReference type="STRING" id="908809.ABG79_02365"/>
<dbReference type="AlphaFoldDB" id="A0A0R3JQV9"/>
<comment type="caution">
    <text evidence="1">The sequence shown here is derived from an EMBL/GenBank/DDBJ whole genome shotgun (WGS) entry which is preliminary data.</text>
</comment>
<proteinExistence type="predicted"/>
<accession>A0A0R3JQV9</accession>
<evidence type="ECO:0000313" key="1">
    <source>
        <dbReference type="EMBL" id="KRQ85851.1"/>
    </source>
</evidence>
<dbReference type="EMBL" id="LKHP01000024">
    <property type="protein sequence ID" value="KRQ85851.1"/>
    <property type="molecule type" value="Genomic_DNA"/>
</dbReference>
<protein>
    <submittedName>
        <fullName evidence="1">Uncharacterized protein</fullName>
    </submittedName>
</protein>
<sequence>MIFVTRGISKNVFSNKDKKMHLFEGAARKI</sequence>
<keyword evidence="2" id="KW-1185">Reference proteome</keyword>
<reference evidence="1 2" key="1">
    <citation type="submission" date="2015-09" db="EMBL/GenBank/DDBJ databases">
        <title>Draft genome sequence of a Caloramator mitchellensis, a moderate thermophile from the Great Artesian Basin of Australia.</title>
        <authorList>
            <person name="Patel B.K."/>
        </authorList>
    </citation>
    <scope>NUCLEOTIDE SEQUENCE [LARGE SCALE GENOMIC DNA]</scope>
    <source>
        <strain evidence="1 2">VF08</strain>
    </source>
</reference>
<dbReference type="Proteomes" id="UP000052015">
    <property type="component" value="Unassembled WGS sequence"/>
</dbReference>
<name>A0A0R3JQV9_CALMK</name>